<organism evidence="7 8">
    <name type="scientific">Sharpea azabuensis</name>
    <dbReference type="NCBI Taxonomy" id="322505"/>
    <lineage>
        <taxon>Bacteria</taxon>
        <taxon>Bacillati</taxon>
        <taxon>Bacillota</taxon>
        <taxon>Erysipelotrichia</taxon>
        <taxon>Erysipelotrichales</taxon>
        <taxon>Coprobacillaceae</taxon>
        <taxon>Sharpea</taxon>
    </lineage>
</organism>
<keyword evidence="4 5" id="KW-0472">Membrane</keyword>
<gene>
    <name evidence="7" type="ORF">SAMN04487834_100865</name>
</gene>
<evidence type="ECO:0000313" key="7">
    <source>
        <dbReference type="EMBL" id="SEI54042.1"/>
    </source>
</evidence>
<feature type="transmembrane region" description="Helical" evidence="5">
    <location>
        <begin position="127"/>
        <end position="148"/>
    </location>
</feature>
<keyword evidence="3 5" id="KW-1133">Transmembrane helix</keyword>
<dbReference type="STRING" id="322505.SAMN04487836_10781"/>
<evidence type="ECO:0000259" key="6">
    <source>
        <dbReference type="Pfam" id="PF01699"/>
    </source>
</evidence>
<dbReference type="Pfam" id="PF01699">
    <property type="entry name" value="Na_Ca_ex"/>
    <property type="match status" value="2"/>
</dbReference>
<name>A0A1H6RS96_9FIRM</name>
<reference evidence="8" key="1">
    <citation type="submission" date="2016-10" db="EMBL/GenBank/DDBJ databases">
        <authorList>
            <person name="Varghese N."/>
        </authorList>
    </citation>
    <scope>NUCLEOTIDE SEQUENCE [LARGE SCALE GENOMIC DNA]</scope>
    <source>
        <strain evidence="8">DSM 20406</strain>
    </source>
</reference>
<evidence type="ECO:0000256" key="2">
    <source>
        <dbReference type="ARBA" id="ARBA00022692"/>
    </source>
</evidence>
<accession>A0A1H6RS96</accession>
<protein>
    <submittedName>
        <fullName evidence="7">Cation:H+ antiporter</fullName>
    </submittedName>
</protein>
<feature type="transmembrane region" description="Helical" evidence="5">
    <location>
        <begin position="103"/>
        <end position="120"/>
    </location>
</feature>
<dbReference type="eggNOG" id="COG0530">
    <property type="taxonomic scope" value="Bacteria"/>
</dbReference>
<evidence type="ECO:0000313" key="8">
    <source>
        <dbReference type="Proteomes" id="UP000183028"/>
    </source>
</evidence>
<keyword evidence="8" id="KW-1185">Reference proteome</keyword>
<dbReference type="OrthoDB" id="9794225at2"/>
<dbReference type="InterPro" id="IPR004481">
    <property type="entry name" value="K/Na/Ca-exchanger"/>
</dbReference>
<evidence type="ECO:0000256" key="4">
    <source>
        <dbReference type="ARBA" id="ARBA00023136"/>
    </source>
</evidence>
<dbReference type="InterPro" id="IPR004837">
    <property type="entry name" value="NaCa_Exmemb"/>
</dbReference>
<dbReference type="EMBL" id="FNYK01000008">
    <property type="protein sequence ID" value="SEI54042.1"/>
    <property type="molecule type" value="Genomic_DNA"/>
</dbReference>
<proteinExistence type="predicted"/>
<feature type="transmembrane region" description="Helical" evidence="5">
    <location>
        <begin position="168"/>
        <end position="189"/>
    </location>
</feature>
<comment type="subcellular location">
    <subcellularLocation>
        <location evidence="1">Membrane</location>
        <topology evidence="1">Multi-pass membrane protein</topology>
    </subcellularLocation>
</comment>
<feature type="transmembrane region" description="Helical" evidence="5">
    <location>
        <begin position="70"/>
        <end position="97"/>
    </location>
</feature>
<keyword evidence="2 5" id="KW-0812">Transmembrane</keyword>
<dbReference type="PANTHER" id="PTHR10846">
    <property type="entry name" value="SODIUM/POTASSIUM/CALCIUM EXCHANGER"/>
    <property type="match status" value="1"/>
</dbReference>
<dbReference type="GO" id="GO:0005886">
    <property type="term" value="C:plasma membrane"/>
    <property type="evidence" value="ECO:0007669"/>
    <property type="project" value="TreeGrafter"/>
</dbReference>
<dbReference type="NCBIfam" id="TIGR00367">
    <property type="entry name" value="calcium/sodium antiporter"/>
    <property type="match status" value="1"/>
</dbReference>
<dbReference type="InterPro" id="IPR044880">
    <property type="entry name" value="NCX_ion-bd_dom_sf"/>
</dbReference>
<dbReference type="Proteomes" id="UP000183028">
    <property type="component" value="Unassembled WGS sequence"/>
</dbReference>
<dbReference type="GO" id="GO:0008273">
    <property type="term" value="F:calcium, potassium:sodium antiporter activity"/>
    <property type="evidence" value="ECO:0007669"/>
    <property type="project" value="TreeGrafter"/>
</dbReference>
<dbReference type="GeneID" id="54119628"/>
<dbReference type="GO" id="GO:0006874">
    <property type="term" value="P:intracellular calcium ion homeostasis"/>
    <property type="evidence" value="ECO:0007669"/>
    <property type="project" value="TreeGrafter"/>
</dbReference>
<dbReference type="AlphaFoldDB" id="A0A1H6RS96"/>
<sequence length="313" mass="33080">MEIIINIGILAIGFLMLIKGADWLVSGASGIANKLGIPSLVIGLTIVAMGTSAPEAAVSITSAFKHSADIAIGNVLGSNILNILVILGITSIITPLALKKNTINYEIPFLIAISIILPVLGLRKQKLVLTDGIILTVLFIAYLSYLFFMTKNGLIEEEDEGPIQERNIAVLLLMTVVGIAVVVIGSNFAVDGASNIARILGVSERVIGLTIVALGTSLPELVTSLTAAKKGSADIAIGNIVGSNIFNILFILGLSSLITPIAYQPQFFVDSIMAIAATVILALLVLNKDHKLKRYGGIAMLVVYSIYLIYLLK</sequence>
<dbReference type="PANTHER" id="PTHR10846:SF8">
    <property type="entry name" value="INNER MEMBRANE PROTEIN YRBG"/>
    <property type="match status" value="1"/>
</dbReference>
<evidence type="ECO:0000256" key="5">
    <source>
        <dbReference type="SAM" id="Phobius"/>
    </source>
</evidence>
<feature type="transmembrane region" description="Helical" evidence="5">
    <location>
        <begin position="267"/>
        <end position="286"/>
    </location>
</feature>
<evidence type="ECO:0000256" key="3">
    <source>
        <dbReference type="ARBA" id="ARBA00022989"/>
    </source>
</evidence>
<evidence type="ECO:0000256" key="1">
    <source>
        <dbReference type="ARBA" id="ARBA00004141"/>
    </source>
</evidence>
<feature type="transmembrane region" description="Helical" evidence="5">
    <location>
        <begin position="37"/>
        <end position="58"/>
    </location>
</feature>
<dbReference type="GO" id="GO:0005262">
    <property type="term" value="F:calcium channel activity"/>
    <property type="evidence" value="ECO:0007669"/>
    <property type="project" value="TreeGrafter"/>
</dbReference>
<feature type="transmembrane region" description="Helical" evidence="5">
    <location>
        <begin position="292"/>
        <end position="312"/>
    </location>
</feature>
<feature type="transmembrane region" description="Helical" evidence="5">
    <location>
        <begin position="235"/>
        <end position="255"/>
    </location>
</feature>
<feature type="domain" description="Sodium/calcium exchanger membrane region" evidence="6">
    <location>
        <begin position="7"/>
        <end position="147"/>
    </location>
</feature>
<dbReference type="RefSeq" id="WP_033162226.1">
    <property type="nucleotide sequence ID" value="NZ_FNYK01000008.1"/>
</dbReference>
<dbReference type="Gene3D" id="1.20.1420.30">
    <property type="entry name" value="NCX, central ion-binding region"/>
    <property type="match status" value="1"/>
</dbReference>
<feature type="domain" description="Sodium/calcium exchanger membrane region" evidence="6">
    <location>
        <begin position="171"/>
        <end position="312"/>
    </location>
</feature>